<comment type="caution">
    <text evidence="3">The sequence shown here is derived from an EMBL/GenBank/DDBJ whole genome shotgun (WGS) entry which is preliminary data.</text>
</comment>
<proteinExistence type="predicted"/>
<feature type="chain" id="PRO_5044761112" evidence="2">
    <location>
        <begin position="24"/>
        <end position="194"/>
    </location>
</feature>
<gene>
    <name evidence="3" type="ORF">AAG570_005409</name>
</gene>
<dbReference type="Proteomes" id="UP001558652">
    <property type="component" value="Unassembled WGS sequence"/>
</dbReference>
<organism evidence="3 4">
    <name type="scientific">Ranatra chinensis</name>
    <dbReference type="NCBI Taxonomy" id="642074"/>
    <lineage>
        <taxon>Eukaryota</taxon>
        <taxon>Metazoa</taxon>
        <taxon>Ecdysozoa</taxon>
        <taxon>Arthropoda</taxon>
        <taxon>Hexapoda</taxon>
        <taxon>Insecta</taxon>
        <taxon>Pterygota</taxon>
        <taxon>Neoptera</taxon>
        <taxon>Paraneoptera</taxon>
        <taxon>Hemiptera</taxon>
        <taxon>Heteroptera</taxon>
        <taxon>Panheteroptera</taxon>
        <taxon>Nepomorpha</taxon>
        <taxon>Nepidae</taxon>
        <taxon>Ranatrinae</taxon>
        <taxon>Ranatra</taxon>
    </lineage>
</organism>
<keyword evidence="2" id="KW-0732">Signal</keyword>
<reference evidence="3 4" key="1">
    <citation type="submission" date="2024-07" db="EMBL/GenBank/DDBJ databases">
        <title>Chromosome-level genome assembly of the water stick insect Ranatra chinensis (Heteroptera: Nepidae).</title>
        <authorList>
            <person name="Liu X."/>
        </authorList>
    </citation>
    <scope>NUCLEOTIDE SEQUENCE [LARGE SCALE GENOMIC DNA]</scope>
    <source>
        <strain evidence="3">Cailab_2021Rc</strain>
        <tissue evidence="3">Muscle</tissue>
    </source>
</reference>
<feature type="region of interest" description="Disordered" evidence="1">
    <location>
        <begin position="140"/>
        <end position="180"/>
    </location>
</feature>
<feature type="region of interest" description="Disordered" evidence="1">
    <location>
        <begin position="74"/>
        <end position="121"/>
    </location>
</feature>
<protein>
    <submittedName>
        <fullName evidence="3">Uncharacterized protein</fullName>
    </submittedName>
</protein>
<dbReference type="AlphaFoldDB" id="A0ABD0Y1W8"/>
<evidence type="ECO:0000313" key="4">
    <source>
        <dbReference type="Proteomes" id="UP001558652"/>
    </source>
</evidence>
<dbReference type="EMBL" id="JBFDAA010000017">
    <property type="protein sequence ID" value="KAL1116940.1"/>
    <property type="molecule type" value="Genomic_DNA"/>
</dbReference>
<name>A0ABD0Y1W8_9HEMI</name>
<keyword evidence="4" id="KW-1185">Reference proteome</keyword>
<feature type="signal peptide" evidence="2">
    <location>
        <begin position="1"/>
        <end position="23"/>
    </location>
</feature>
<feature type="compositionally biased region" description="Acidic residues" evidence="1">
    <location>
        <begin position="78"/>
        <end position="93"/>
    </location>
</feature>
<evidence type="ECO:0000256" key="1">
    <source>
        <dbReference type="SAM" id="MobiDB-lite"/>
    </source>
</evidence>
<sequence length="194" mass="21181">MSSLSSLFHSVAYGLFWLPGVEGEGYMQGYAEDYCLDRSRMGIQSGYSIAEGLSAPVLQSDDKRNLVLKMVCHADEGGKEEEEEEDEDGEGTGEDNAGCSSSDTDRHVPQPHVKQSRCCKKKRDGSNRYRLVTLQNLYGHPEGRAPTHFVVDGPPGGTASFAVDEGQDDSSSRQSTLDRRLVDVALPQGTNYSL</sequence>
<evidence type="ECO:0000256" key="2">
    <source>
        <dbReference type="SAM" id="SignalP"/>
    </source>
</evidence>
<evidence type="ECO:0000313" key="3">
    <source>
        <dbReference type="EMBL" id="KAL1116940.1"/>
    </source>
</evidence>
<accession>A0ABD0Y1W8</accession>